<feature type="domain" description="SAF" evidence="3">
    <location>
        <begin position="11"/>
        <end position="82"/>
    </location>
</feature>
<dbReference type="PANTHER" id="PTHR30536">
    <property type="entry name" value="ALTRONATE/GALACTARATE DEHYDRATASE"/>
    <property type="match status" value="1"/>
</dbReference>
<proteinExistence type="inferred from homology"/>
<dbReference type="Pfam" id="PF20629">
    <property type="entry name" value="GD_AH_C"/>
    <property type="match status" value="1"/>
</dbReference>
<dbReference type="CDD" id="cd11613">
    <property type="entry name" value="SAF_AH_GD"/>
    <property type="match status" value="1"/>
</dbReference>
<protein>
    <submittedName>
        <fullName evidence="4">UxaA family hydrolase</fullName>
    </submittedName>
</protein>
<evidence type="ECO:0000256" key="1">
    <source>
        <dbReference type="ARBA" id="ARBA00010986"/>
    </source>
</evidence>
<keyword evidence="4" id="KW-0378">Hydrolase</keyword>
<comment type="similarity">
    <text evidence="1">Belongs to the UxaA family.</text>
</comment>
<keyword evidence="5" id="KW-1185">Reference proteome</keyword>
<comment type="caution">
    <text evidence="4">The sequence shown here is derived from an EMBL/GenBank/DDBJ whole genome shotgun (WGS) entry which is preliminary data.</text>
</comment>
<dbReference type="Gene3D" id="2.30.130.110">
    <property type="match status" value="1"/>
</dbReference>
<reference evidence="5" key="1">
    <citation type="journal article" date="2019" name="Int. J. Syst. Evol. Microbiol.">
        <title>The Global Catalogue of Microorganisms (GCM) 10K type strain sequencing project: providing services to taxonomists for standard genome sequencing and annotation.</title>
        <authorList>
            <consortium name="The Broad Institute Genomics Platform"/>
            <consortium name="The Broad Institute Genome Sequencing Center for Infectious Disease"/>
            <person name="Wu L."/>
            <person name="Ma J."/>
        </authorList>
    </citation>
    <scope>NUCLEOTIDE SEQUENCE [LARGE SCALE GENOMIC DNA]</scope>
    <source>
        <strain evidence="5">CGMCC 1.15774</strain>
    </source>
</reference>
<evidence type="ECO:0000313" key="5">
    <source>
        <dbReference type="Proteomes" id="UP001595841"/>
    </source>
</evidence>
<dbReference type="InterPro" id="IPR013974">
    <property type="entry name" value="SAF"/>
</dbReference>
<dbReference type="InterPro" id="IPR048332">
    <property type="entry name" value="GD_AH_C"/>
</dbReference>
<dbReference type="SMART" id="SM00858">
    <property type="entry name" value="SAF"/>
    <property type="match status" value="1"/>
</dbReference>
<keyword evidence="2" id="KW-0456">Lyase</keyword>
<dbReference type="InterPro" id="IPR052172">
    <property type="entry name" value="UxaA_altronate/galactarate_dh"/>
</dbReference>
<dbReference type="Pfam" id="PF08666">
    <property type="entry name" value="SAF"/>
    <property type="match status" value="1"/>
</dbReference>
<dbReference type="RefSeq" id="WP_379767635.1">
    <property type="nucleotide sequence ID" value="NZ_JBHSCL010000011.1"/>
</dbReference>
<dbReference type="PANTHER" id="PTHR30536:SF5">
    <property type="entry name" value="ALTRONATE DEHYDRATASE"/>
    <property type="match status" value="1"/>
</dbReference>
<sequence>MPRYIKVDQKDNIVVALTDLEEGLSIEMDSTNIHIQEHIKAKHKFALKDFDSGDEIIMYGVLVGNATGPIKKGCGITVDNVKHASAAYGSSKEKYHWTPPDISKYKDKTFMGYHRKDGSVGTSNNWLVIPLVFCENRNIDILEGLLVKSLGYGAKKDFAVDVNSLINKYRSGASDEEIYDTPIISSYEEMTENRVFQNIDGIKFLRHDGGCGGTRQDSEMLCRLLAGYIVHANVAGATILSLGCQHAQISILKEAIQEKDPKFSKPLYFIEQQKSGSQQKLIEEAIKHTFVGLAQANQATRKPAPLNKLVLGLECGGSDGFSGISANPSLGYASDLLVALGGTTVLAEFPELNGVEQELINRSKTGALGRKFSQLMDAYSQKATAVGSGFESNPSPGNIKDGLITDAIKSAGAAKKGGSSPITDVLDYGEKVTRPGLNLLCTPGNDVESTTGLAGSGCNVIVFTTGLGTPTGNPVAPVIKVSSNTTLFERMNDIIDVNAGTVINGGDSIESMGEKLLDHIIEVASGTITVKAELKGQHDFIPWKRGVSL</sequence>
<dbReference type="InterPro" id="IPR044144">
    <property type="entry name" value="SAF_UxaA/GarD"/>
</dbReference>
<dbReference type="InterPro" id="IPR007392">
    <property type="entry name" value="GD_AH_second"/>
</dbReference>
<gene>
    <name evidence="4" type="ORF">ACFOWS_17920</name>
</gene>
<dbReference type="Proteomes" id="UP001595841">
    <property type="component" value="Unassembled WGS sequence"/>
</dbReference>
<evidence type="ECO:0000313" key="4">
    <source>
        <dbReference type="EMBL" id="MFC4222036.1"/>
    </source>
</evidence>
<evidence type="ECO:0000256" key="2">
    <source>
        <dbReference type="ARBA" id="ARBA00023239"/>
    </source>
</evidence>
<dbReference type="EMBL" id="JBHSCL010000011">
    <property type="protein sequence ID" value="MFC4222036.1"/>
    <property type="molecule type" value="Genomic_DNA"/>
</dbReference>
<evidence type="ECO:0000259" key="3">
    <source>
        <dbReference type="SMART" id="SM00858"/>
    </source>
</evidence>
<dbReference type="Pfam" id="PF04295">
    <property type="entry name" value="GD_AH_second"/>
    <property type="match status" value="1"/>
</dbReference>
<dbReference type="GO" id="GO:0016787">
    <property type="term" value="F:hydrolase activity"/>
    <property type="evidence" value="ECO:0007669"/>
    <property type="project" value="UniProtKB-KW"/>
</dbReference>
<organism evidence="4 5">
    <name type="scientific">Flagellimonas marina</name>
    <dbReference type="NCBI Taxonomy" id="1775168"/>
    <lineage>
        <taxon>Bacteria</taxon>
        <taxon>Pseudomonadati</taxon>
        <taxon>Bacteroidota</taxon>
        <taxon>Flavobacteriia</taxon>
        <taxon>Flavobacteriales</taxon>
        <taxon>Flavobacteriaceae</taxon>
        <taxon>Flagellimonas</taxon>
    </lineage>
</organism>
<accession>A0ABV8PSG4</accession>
<name>A0ABV8PSG4_9FLAO</name>